<dbReference type="InterPro" id="IPR012317">
    <property type="entry name" value="Poly(ADP-ribose)pol_cat_dom"/>
</dbReference>
<reference evidence="6" key="2">
    <citation type="submission" date="2023-05" db="EMBL/GenBank/DDBJ databases">
        <authorList>
            <consortium name="Lawrence Berkeley National Laboratory"/>
            <person name="Steindorff A."/>
            <person name="Hensen N."/>
            <person name="Bonometti L."/>
            <person name="Westerberg I."/>
            <person name="Brannstrom I.O."/>
            <person name="Guillou S."/>
            <person name="Cros-Aarteil S."/>
            <person name="Calhoun S."/>
            <person name="Haridas S."/>
            <person name="Kuo A."/>
            <person name="Mondo S."/>
            <person name="Pangilinan J."/>
            <person name="Riley R."/>
            <person name="Labutti K."/>
            <person name="Andreopoulos B."/>
            <person name="Lipzen A."/>
            <person name="Chen C."/>
            <person name="Yanf M."/>
            <person name="Daum C."/>
            <person name="Ng V."/>
            <person name="Clum A."/>
            <person name="Ohm R."/>
            <person name="Martin F."/>
            <person name="Silar P."/>
            <person name="Natvig D."/>
            <person name="Lalanne C."/>
            <person name="Gautier V."/>
            <person name="Ament-Velasquez S.L."/>
            <person name="Kruys A."/>
            <person name="Hutchinson M.I."/>
            <person name="Powell A.J."/>
            <person name="Barry K."/>
            <person name="Miller A.N."/>
            <person name="Grigoriev I.V."/>
            <person name="Debuchy R."/>
            <person name="Gladieux P."/>
            <person name="Thoren M.H."/>
            <person name="Johannesson H."/>
        </authorList>
    </citation>
    <scope>NUCLEOTIDE SEQUENCE</scope>
    <source>
        <strain evidence="6">PSN293</strain>
    </source>
</reference>
<name>A0AAN6XUM4_9PEZI</name>
<accession>A0AAN6XUM4</accession>
<keyword evidence="2" id="KW-0808">Transferase</keyword>
<evidence type="ECO:0000256" key="4">
    <source>
        <dbReference type="ARBA" id="ARBA00023027"/>
    </source>
</evidence>
<dbReference type="InterPro" id="IPR051838">
    <property type="entry name" value="ARTD_PARP"/>
</dbReference>
<dbReference type="SUPFAM" id="SSF56399">
    <property type="entry name" value="ADP-ribosylation"/>
    <property type="match status" value="1"/>
</dbReference>
<keyword evidence="3" id="KW-0548">Nucleotidyltransferase</keyword>
<organism evidence="6 7">
    <name type="scientific">Rhypophila decipiens</name>
    <dbReference type="NCBI Taxonomy" id="261697"/>
    <lineage>
        <taxon>Eukaryota</taxon>
        <taxon>Fungi</taxon>
        <taxon>Dikarya</taxon>
        <taxon>Ascomycota</taxon>
        <taxon>Pezizomycotina</taxon>
        <taxon>Sordariomycetes</taxon>
        <taxon>Sordariomycetidae</taxon>
        <taxon>Sordariales</taxon>
        <taxon>Naviculisporaceae</taxon>
        <taxon>Rhypophila</taxon>
    </lineage>
</organism>
<sequence length="1330" mass="147661">MHRFKKLISSSKTKIDDEIAWHRRLRAIATQREIYLDGGDNNRITDLEALQKVTDAFLSQWKSSLGGTVSEDQLDRWILQLVEKHVVELKGCLETAVLACGHVCSTAVAAKLLTLLQVLDCSRYLGFLLNSTQLFKQDGIVNETERAVAANLLTLLSVSSDRAACQFANHMAAFKYIVLNLHRLVDSILLPIELVNKTIASSPVRTLHSSYICDLTTQRRYRTVYDQVSWLNTMFPSIPAASRELSIGVLDANFPSWPLYQHWRPDYDRVCRWENSHLTEAQRKELFYIFDLDGPDIIDKRRATLQVSINYSVPGKTAELLGRLVVGLDRAIETGSEAIDTFISGLVDLMVTDKDGLATMFETNMTAAGMHWSCSTILALRRALNESVALLERMEAFSTALSRFPVSFIPTDQSTVGRIARAAQETVAAAQAVFSAQLEDTGVGEVYGMAIFDMFAALRECSWLRPCLERDFVSMLEVTEFQFVVTRDMLETAFECFEDSRNRGVRMNYTELHSFMVLLGTQALTDTDRGSLIHVPNDLRFWSSRPGTDRADLAGLISRVENVSYELYVSCLTRMLDEEDLMIRDIVPSFRLSGLGGARILARRLIRRRDFGRPVHECWSSLLVCMIQNQTAACLIDLAKSLQDREFLCFVEDVPGLVGIDNPALEAQGGAISRHRLAWWAELLGNHKPALEFLLGIQDNQDVGNGGSKWFLFFEGAEAVRCILDLCREPASLGEPERILVGCLHPDGSNVSDISRCLEEMRRLSSEQIRTLCQRLILRSQPGRKETWPRDAVSGLLGALELASDLSDQDKGGLELIGNALGIRPIAEGDPRAMAYDLLSQEYDLLSMEAQELELLRSRLQLHDPEHMTALLARIGIHGTDGRSARLVDPDVPERLLDVVEVIDREVYELCFALTGLSELQRRARGAPRTWRAVVVRVSHWRRFCIHPVDDADLTVTRDHVGWDCRQPRPCQGTCGVDLNLFSYGLAGAVHVALQSHSLQTIHDTVAAFITDPPSQCIVCHVGNTPRRWRPTACSQICLAALTTIPPHVSLQFLVIDSLALDFLLTSVYLASTDPCTMSHLSGCPVPRAQLPAVIDSFPPLSGASTARDVHNALRAAESHSRVAGASMGSQRESLLVWLLFFFQGFIATTPSNRRIPSMPHTIQFSVLDLAHSPSSETHSLYGSSSMGHANTNTNTNVVFHGTRPSRFLSIFQGGLMVMSGTSGQINGAAQGPGVYCGDDPVTSLPYCGTTGSAWRNSKLKNRRLLLACEMKGYTAPGPGKIHVVTNPAGGAGLAVRWIFLLPEGRFQCPERRHVEIGLRSGFRWIREGM</sequence>
<reference evidence="6" key="1">
    <citation type="journal article" date="2023" name="Mol. Phylogenet. Evol.">
        <title>Genome-scale phylogeny and comparative genomics of the fungal order Sordariales.</title>
        <authorList>
            <person name="Hensen N."/>
            <person name="Bonometti L."/>
            <person name="Westerberg I."/>
            <person name="Brannstrom I.O."/>
            <person name="Guillou S."/>
            <person name="Cros-Aarteil S."/>
            <person name="Calhoun S."/>
            <person name="Haridas S."/>
            <person name="Kuo A."/>
            <person name="Mondo S."/>
            <person name="Pangilinan J."/>
            <person name="Riley R."/>
            <person name="LaButti K."/>
            <person name="Andreopoulos B."/>
            <person name="Lipzen A."/>
            <person name="Chen C."/>
            <person name="Yan M."/>
            <person name="Daum C."/>
            <person name="Ng V."/>
            <person name="Clum A."/>
            <person name="Steindorff A."/>
            <person name="Ohm R.A."/>
            <person name="Martin F."/>
            <person name="Silar P."/>
            <person name="Natvig D.O."/>
            <person name="Lalanne C."/>
            <person name="Gautier V."/>
            <person name="Ament-Velasquez S.L."/>
            <person name="Kruys A."/>
            <person name="Hutchinson M.I."/>
            <person name="Powell A.J."/>
            <person name="Barry K."/>
            <person name="Miller A.N."/>
            <person name="Grigoriev I.V."/>
            <person name="Debuchy R."/>
            <person name="Gladieux P."/>
            <person name="Hiltunen Thoren M."/>
            <person name="Johannesson H."/>
        </authorList>
    </citation>
    <scope>NUCLEOTIDE SEQUENCE</scope>
    <source>
        <strain evidence="6">PSN293</strain>
    </source>
</reference>
<feature type="domain" description="PARP catalytic" evidence="5">
    <location>
        <begin position="1191"/>
        <end position="1253"/>
    </location>
</feature>
<dbReference type="GO" id="GO:0016779">
    <property type="term" value="F:nucleotidyltransferase activity"/>
    <property type="evidence" value="ECO:0007669"/>
    <property type="project" value="UniProtKB-KW"/>
</dbReference>
<evidence type="ECO:0000256" key="2">
    <source>
        <dbReference type="ARBA" id="ARBA00022679"/>
    </source>
</evidence>
<dbReference type="GO" id="GO:0003950">
    <property type="term" value="F:NAD+ poly-ADP-ribosyltransferase activity"/>
    <property type="evidence" value="ECO:0007669"/>
    <property type="project" value="InterPro"/>
</dbReference>
<evidence type="ECO:0000313" key="6">
    <source>
        <dbReference type="EMBL" id="KAK4206923.1"/>
    </source>
</evidence>
<keyword evidence="4" id="KW-0520">NAD</keyword>
<evidence type="ECO:0000256" key="3">
    <source>
        <dbReference type="ARBA" id="ARBA00022695"/>
    </source>
</evidence>
<evidence type="ECO:0000259" key="5">
    <source>
        <dbReference type="Pfam" id="PF00644"/>
    </source>
</evidence>
<keyword evidence="1" id="KW-0328">Glycosyltransferase</keyword>
<dbReference type="Proteomes" id="UP001301769">
    <property type="component" value="Unassembled WGS sequence"/>
</dbReference>
<gene>
    <name evidence="6" type="ORF">QBC37DRAFT_456928</name>
</gene>
<proteinExistence type="predicted"/>
<evidence type="ECO:0000256" key="1">
    <source>
        <dbReference type="ARBA" id="ARBA00022676"/>
    </source>
</evidence>
<dbReference type="EMBL" id="MU858337">
    <property type="protein sequence ID" value="KAK4206923.1"/>
    <property type="molecule type" value="Genomic_DNA"/>
</dbReference>
<protein>
    <recommendedName>
        <fullName evidence="5">PARP catalytic domain-containing protein</fullName>
    </recommendedName>
</protein>
<dbReference type="Gene3D" id="3.90.228.10">
    <property type="match status" value="1"/>
</dbReference>
<dbReference type="PANTHER" id="PTHR21328">
    <property type="entry name" value="POLY ADP-RIBOSE POLYMERASE FAMILY, MEMBER PARP"/>
    <property type="match status" value="1"/>
</dbReference>
<keyword evidence="7" id="KW-1185">Reference proteome</keyword>
<evidence type="ECO:0000313" key="7">
    <source>
        <dbReference type="Proteomes" id="UP001301769"/>
    </source>
</evidence>
<dbReference type="Pfam" id="PF00644">
    <property type="entry name" value="PARP"/>
    <property type="match status" value="1"/>
</dbReference>
<comment type="caution">
    <text evidence="6">The sequence shown here is derived from an EMBL/GenBank/DDBJ whole genome shotgun (WGS) entry which is preliminary data.</text>
</comment>